<protein>
    <submittedName>
        <fullName evidence="1">Uncharacterized protein</fullName>
    </submittedName>
</protein>
<proteinExistence type="predicted"/>
<reference evidence="1 2" key="1">
    <citation type="submission" date="2023-05" db="EMBL/GenBank/DDBJ databases">
        <title>B98-5 Cell Line De Novo Hybrid Assembly: An Optical Mapping Approach.</title>
        <authorList>
            <person name="Kananen K."/>
            <person name="Auerbach J.A."/>
            <person name="Kautto E."/>
            <person name="Blachly J.S."/>
        </authorList>
    </citation>
    <scope>NUCLEOTIDE SEQUENCE [LARGE SCALE GENOMIC DNA]</scope>
    <source>
        <strain evidence="1">B95-8</strain>
        <tissue evidence="1">Cell line</tissue>
    </source>
</reference>
<dbReference type="PANTHER" id="PTHR12381">
    <property type="entry name" value="HETEROGENEOUS NUCLEAR RIBONUCLEOPROTEIN U FAMILY MEMBER"/>
    <property type="match status" value="1"/>
</dbReference>
<evidence type="ECO:0000313" key="2">
    <source>
        <dbReference type="Proteomes" id="UP001266305"/>
    </source>
</evidence>
<dbReference type="EMBL" id="JASSZA010000006">
    <property type="protein sequence ID" value="KAK2109105.1"/>
    <property type="molecule type" value="Genomic_DNA"/>
</dbReference>
<keyword evidence="2" id="KW-1185">Reference proteome</keyword>
<sequence>MLEMKANFSLPEKFDYMDEVTYGELEEEEAQSIVTKYEEEARKLLPHSKKRTNYQNKRDYEYNRYRDYYRQYNWDWQSYYYHHHQDKHQYYRNYYGYQGYR</sequence>
<gene>
    <name evidence="1" type="ORF">P7K49_014270</name>
</gene>
<dbReference type="Proteomes" id="UP001266305">
    <property type="component" value="Unassembled WGS sequence"/>
</dbReference>
<dbReference type="PANTHER" id="PTHR12381:SF66">
    <property type="entry name" value="HETEROGENEOUS NUCLEAR RIBONUCLEOPROTEIN U-LIKE PROTEIN 2"/>
    <property type="match status" value="1"/>
</dbReference>
<organism evidence="1 2">
    <name type="scientific">Saguinus oedipus</name>
    <name type="common">Cotton-top tamarin</name>
    <name type="synonym">Oedipomidas oedipus</name>
    <dbReference type="NCBI Taxonomy" id="9490"/>
    <lineage>
        <taxon>Eukaryota</taxon>
        <taxon>Metazoa</taxon>
        <taxon>Chordata</taxon>
        <taxon>Craniata</taxon>
        <taxon>Vertebrata</taxon>
        <taxon>Euteleostomi</taxon>
        <taxon>Mammalia</taxon>
        <taxon>Eutheria</taxon>
        <taxon>Euarchontoglires</taxon>
        <taxon>Primates</taxon>
        <taxon>Haplorrhini</taxon>
        <taxon>Platyrrhini</taxon>
        <taxon>Cebidae</taxon>
        <taxon>Callitrichinae</taxon>
        <taxon>Saguinus</taxon>
    </lineage>
</organism>
<comment type="caution">
    <text evidence="1">The sequence shown here is derived from an EMBL/GenBank/DDBJ whole genome shotgun (WGS) entry which is preliminary data.</text>
</comment>
<evidence type="ECO:0000313" key="1">
    <source>
        <dbReference type="EMBL" id="KAK2109105.1"/>
    </source>
</evidence>
<name>A0ABQ9VIX0_SAGOE</name>
<accession>A0ABQ9VIX0</accession>